<organism evidence="2 3">
    <name type="scientific">Micromonospora globbae</name>
    <dbReference type="NCBI Taxonomy" id="1894969"/>
    <lineage>
        <taxon>Bacteria</taxon>
        <taxon>Bacillati</taxon>
        <taxon>Actinomycetota</taxon>
        <taxon>Actinomycetes</taxon>
        <taxon>Micromonosporales</taxon>
        <taxon>Micromonosporaceae</taxon>
        <taxon>Micromonospora</taxon>
    </lineage>
</organism>
<dbReference type="PANTHER" id="PTHR43355:SF2">
    <property type="entry name" value="FLAVIN REDUCTASE (NADPH)"/>
    <property type="match status" value="1"/>
</dbReference>
<dbReference type="EMBL" id="CP108084">
    <property type="protein sequence ID" value="WUP51809.1"/>
    <property type="molecule type" value="Genomic_DNA"/>
</dbReference>
<dbReference type="InterPro" id="IPR036291">
    <property type="entry name" value="NAD(P)-bd_dom_sf"/>
</dbReference>
<name>A0ABZ1SDC0_9ACTN</name>
<keyword evidence="3" id="KW-1185">Reference proteome</keyword>
<dbReference type="PANTHER" id="PTHR43355">
    <property type="entry name" value="FLAVIN REDUCTASE (NADPH)"/>
    <property type="match status" value="1"/>
</dbReference>
<evidence type="ECO:0000313" key="3">
    <source>
        <dbReference type="Proteomes" id="UP001432190"/>
    </source>
</evidence>
<dbReference type="Gene3D" id="3.40.50.720">
    <property type="entry name" value="NAD(P)-binding Rossmann-like Domain"/>
    <property type="match status" value="1"/>
</dbReference>
<dbReference type="RefSeq" id="WP_328852940.1">
    <property type="nucleotide sequence ID" value="NZ_CP108084.1"/>
</dbReference>
<proteinExistence type="predicted"/>
<evidence type="ECO:0000259" key="1">
    <source>
        <dbReference type="Pfam" id="PF13460"/>
    </source>
</evidence>
<protein>
    <submittedName>
        <fullName evidence="2">NAD(P)H-binding protein</fullName>
    </submittedName>
</protein>
<feature type="domain" description="NAD(P)-binding" evidence="1">
    <location>
        <begin position="16"/>
        <end position="190"/>
    </location>
</feature>
<dbReference type="InterPro" id="IPR016040">
    <property type="entry name" value="NAD(P)-bd_dom"/>
</dbReference>
<dbReference type="InterPro" id="IPR051606">
    <property type="entry name" value="Polyketide_Oxido-like"/>
</dbReference>
<gene>
    <name evidence="2" type="ORF">OG994_09990</name>
</gene>
<dbReference type="SUPFAM" id="SSF51735">
    <property type="entry name" value="NAD(P)-binding Rossmann-fold domains"/>
    <property type="match status" value="1"/>
</dbReference>
<reference evidence="2" key="1">
    <citation type="submission" date="2022-10" db="EMBL/GenBank/DDBJ databases">
        <title>The complete genomes of actinobacterial strains from the NBC collection.</title>
        <authorList>
            <person name="Joergensen T.S."/>
            <person name="Alvarez Arevalo M."/>
            <person name="Sterndorff E.B."/>
            <person name="Faurdal D."/>
            <person name="Vuksanovic O."/>
            <person name="Mourched A.-S."/>
            <person name="Charusanti P."/>
            <person name="Shaw S."/>
            <person name="Blin K."/>
            <person name="Weber T."/>
        </authorList>
    </citation>
    <scope>NUCLEOTIDE SEQUENCE</scope>
    <source>
        <strain evidence="2">NBC_00256</strain>
    </source>
</reference>
<dbReference type="Proteomes" id="UP001432190">
    <property type="component" value="Chromosome"/>
</dbReference>
<evidence type="ECO:0000313" key="2">
    <source>
        <dbReference type="EMBL" id="WUP51809.1"/>
    </source>
</evidence>
<accession>A0ABZ1SDC0</accession>
<dbReference type="Pfam" id="PF13460">
    <property type="entry name" value="NAD_binding_10"/>
    <property type="match status" value="1"/>
</dbReference>
<sequence>MPSTPDQLPKQVAVLGAGGRVGRAVTAALLAGEHHVTAVVRDPGRYDPPPHPRLRVVRGDARQPAPLAPVLRTTEALVLAVTPFTAPPPSFDGFDPDYYAAIVAGLADAWDHPHRRLVAVGLTATLRLDSGGAVMDDPDLFPPALTPYAEAHARQLPALSATTLDWAILAPPGGFGTDPDPRRPYRLLREPLSRTQVMAALSHGTYAGAVVAEVERPTVRRERVAVVPG</sequence>